<gene>
    <name evidence="4" type="primary">LOC106053677</name>
</gene>
<dbReference type="InterPro" id="IPR036188">
    <property type="entry name" value="FAD/NAD-bd_sf"/>
</dbReference>
<protein>
    <submittedName>
        <fullName evidence="4">Achacin-like</fullName>
    </submittedName>
</protein>
<dbReference type="RefSeq" id="XP_055871160.1">
    <property type="nucleotide sequence ID" value="XM_056015185.1"/>
</dbReference>
<dbReference type="AlphaFoldDB" id="A0A9W2Z8D0"/>
<proteinExistence type="predicted"/>
<organism evidence="3 4">
    <name type="scientific">Biomphalaria glabrata</name>
    <name type="common">Bloodfluke planorb</name>
    <name type="synonym">Freshwater snail</name>
    <dbReference type="NCBI Taxonomy" id="6526"/>
    <lineage>
        <taxon>Eukaryota</taxon>
        <taxon>Metazoa</taxon>
        <taxon>Spiralia</taxon>
        <taxon>Lophotrochozoa</taxon>
        <taxon>Mollusca</taxon>
        <taxon>Gastropoda</taxon>
        <taxon>Heterobranchia</taxon>
        <taxon>Euthyneura</taxon>
        <taxon>Panpulmonata</taxon>
        <taxon>Hygrophila</taxon>
        <taxon>Lymnaeoidea</taxon>
        <taxon>Planorbidae</taxon>
        <taxon>Biomphalaria</taxon>
    </lineage>
</organism>
<reference evidence="4" key="1">
    <citation type="submission" date="2025-08" db="UniProtKB">
        <authorList>
            <consortium name="RefSeq"/>
        </authorList>
    </citation>
    <scope>IDENTIFICATION</scope>
</reference>
<dbReference type="InterPro" id="IPR002937">
    <property type="entry name" value="Amino_oxidase"/>
</dbReference>
<dbReference type="Gene3D" id="3.50.50.60">
    <property type="entry name" value="FAD/NAD(P)-binding domain"/>
    <property type="match status" value="1"/>
</dbReference>
<dbReference type="OrthoDB" id="5977782at2759"/>
<feature type="domain" description="Amine oxidase" evidence="2">
    <location>
        <begin position="44"/>
        <end position="510"/>
    </location>
</feature>
<dbReference type="OMA" id="NGGWVDW"/>
<evidence type="ECO:0000313" key="4">
    <source>
        <dbReference type="RefSeq" id="XP_055871160.1"/>
    </source>
</evidence>
<keyword evidence="1" id="KW-0732">Signal</keyword>
<evidence type="ECO:0000313" key="3">
    <source>
        <dbReference type="Proteomes" id="UP001165740"/>
    </source>
</evidence>
<dbReference type="SUPFAM" id="SSF54373">
    <property type="entry name" value="FAD-linked reductases, C-terminal domain"/>
    <property type="match status" value="1"/>
</dbReference>
<evidence type="ECO:0000259" key="2">
    <source>
        <dbReference type="Pfam" id="PF01593"/>
    </source>
</evidence>
<feature type="signal peptide" evidence="1">
    <location>
        <begin position="1"/>
        <end position="22"/>
    </location>
</feature>
<evidence type="ECO:0000256" key="1">
    <source>
        <dbReference type="SAM" id="SignalP"/>
    </source>
</evidence>
<sequence>MDGRHELARVVCLGLCIFAIFAQEPCSRSVDIAIVGAGPAGSYSAYKLRNKNLNIELFEFSNRVGGRLYTATLSGMSDVLLEMGGMRFYKEVHSTVFQLMDELGLSYGPFNEIRSNLSDARYYIRGNSLTYKEMLSESVPFQLSPEEKANQGRLVRYYLEKLTGFNGDELTEEILESLNTTSGRKLYEIPPSEALVGIATPDGKEMVKALSKFESLVDLDCSLCIWETELYHDKEISTVRLGMSSIPRRLTRKFLKTNDKHKLTYNRRLMSVSDRQSDGYHLLFQHTETADGVTTNLPTNETVCAQKVVLALPKFALQKINWSPLREQKYIDHLNSVRLVFLSKVFLTYPTPWWRTLATNKANVTYSDLHFSQFFDWGRSNESGEYVMMASYADHSKTEFLAKLNANGPLVNGSEPGDGKVSQELLDTIIDELTQAFNINRNDIPEPIRAFSKFWNSDPFGGAVALWRAGYRYEDVIPVVQRPSEQDEVYVVGSDFSKHHRVLWTEGALSTVDRMIENYVW</sequence>
<dbReference type="InterPro" id="IPR050281">
    <property type="entry name" value="Flavin_monoamine_oxidase"/>
</dbReference>
<dbReference type="Pfam" id="PF01593">
    <property type="entry name" value="Amino_oxidase"/>
    <property type="match status" value="1"/>
</dbReference>
<keyword evidence="3" id="KW-1185">Reference proteome</keyword>
<dbReference type="GO" id="GO:0016491">
    <property type="term" value="F:oxidoreductase activity"/>
    <property type="evidence" value="ECO:0007669"/>
    <property type="project" value="InterPro"/>
</dbReference>
<dbReference type="PANTHER" id="PTHR10742">
    <property type="entry name" value="FLAVIN MONOAMINE OXIDASE"/>
    <property type="match status" value="1"/>
</dbReference>
<accession>A0A9W2Z8D0</accession>
<name>A0A9W2Z8D0_BIOGL</name>
<dbReference type="GeneID" id="106053677"/>
<dbReference type="PANTHER" id="PTHR10742:SF410">
    <property type="entry name" value="LYSINE-SPECIFIC HISTONE DEMETHYLASE 2"/>
    <property type="match status" value="1"/>
</dbReference>
<feature type="chain" id="PRO_5040748363" evidence="1">
    <location>
        <begin position="23"/>
        <end position="521"/>
    </location>
</feature>
<dbReference type="Proteomes" id="UP001165740">
    <property type="component" value="Chromosome 17"/>
</dbReference>
<dbReference type="SUPFAM" id="SSF51905">
    <property type="entry name" value="FAD/NAD(P)-binding domain"/>
    <property type="match status" value="1"/>
</dbReference>